<organism evidence="8 9">
    <name type="scientific">Aspergillus bertholletiae</name>
    <dbReference type="NCBI Taxonomy" id="1226010"/>
    <lineage>
        <taxon>Eukaryota</taxon>
        <taxon>Fungi</taxon>
        <taxon>Dikarya</taxon>
        <taxon>Ascomycota</taxon>
        <taxon>Pezizomycotina</taxon>
        <taxon>Eurotiomycetes</taxon>
        <taxon>Eurotiomycetidae</taxon>
        <taxon>Eurotiales</taxon>
        <taxon>Aspergillaceae</taxon>
        <taxon>Aspergillus</taxon>
        <taxon>Aspergillus subgen. Circumdati</taxon>
    </lineage>
</organism>
<dbReference type="EMBL" id="ML736167">
    <property type="protein sequence ID" value="KAE8381912.1"/>
    <property type="molecule type" value="Genomic_DNA"/>
</dbReference>
<dbReference type="GO" id="GO:0005634">
    <property type="term" value="C:nucleus"/>
    <property type="evidence" value="ECO:0007669"/>
    <property type="project" value="UniProtKB-SubCell"/>
</dbReference>
<dbReference type="OrthoDB" id="5213892at2759"/>
<dbReference type="GO" id="GO:0045944">
    <property type="term" value="P:positive regulation of transcription by RNA polymerase II"/>
    <property type="evidence" value="ECO:0007669"/>
    <property type="project" value="TreeGrafter"/>
</dbReference>
<evidence type="ECO:0000256" key="4">
    <source>
        <dbReference type="ARBA" id="ARBA00023163"/>
    </source>
</evidence>
<dbReference type="PROSITE" id="PS50048">
    <property type="entry name" value="ZN2_CY6_FUNGAL_2"/>
    <property type="match status" value="1"/>
</dbReference>
<proteinExistence type="predicted"/>
<dbReference type="Proteomes" id="UP000326198">
    <property type="component" value="Unassembled WGS sequence"/>
</dbReference>
<name>A0A5N7BJC0_9EURO</name>
<dbReference type="GO" id="GO:0000981">
    <property type="term" value="F:DNA-binding transcription factor activity, RNA polymerase II-specific"/>
    <property type="evidence" value="ECO:0007669"/>
    <property type="project" value="InterPro"/>
</dbReference>
<dbReference type="InterPro" id="IPR021858">
    <property type="entry name" value="Fun_TF"/>
</dbReference>
<evidence type="ECO:0000259" key="7">
    <source>
        <dbReference type="PROSITE" id="PS50048"/>
    </source>
</evidence>
<evidence type="ECO:0000256" key="1">
    <source>
        <dbReference type="ARBA" id="ARBA00004123"/>
    </source>
</evidence>
<dbReference type="InterPro" id="IPR001138">
    <property type="entry name" value="Zn2Cys6_DnaBD"/>
</dbReference>
<dbReference type="InterPro" id="IPR036864">
    <property type="entry name" value="Zn2-C6_fun-type_DNA-bd_sf"/>
</dbReference>
<keyword evidence="9" id="KW-1185">Reference proteome</keyword>
<comment type="subcellular location">
    <subcellularLocation>
        <location evidence="1">Nucleus</location>
    </subcellularLocation>
</comment>
<accession>A0A5N7BJC0</accession>
<dbReference type="SUPFAM" id="SSF57701">
    <property type="entry name" value="Zn2/Cys6 DNA-binding domain"/>
    <property type="match status" value="1"/>
</dbReference>
<feature type="compositionally biased region" description="Polar residues" evidence="6">
    <location>
        <begin position="115"/>
        <end position="125"/>
    </location>
</feature>
<sequence>MQSRTPSMRSTKGCWTCRLRRKKCDETHPLCQSCQSLGLSCQGYGSRPYWMDRGQLEKEEAEKIKRAIAQNVQKRRRRRSAHSLSLSRSEKSMTDATANEPSPTIETLPDACDRQSPTQDLSENSGEIEDLGIKVPPVNELASDLATWPPQIPSSSNSAADFAFSPPLFSPITLPDTQHEVSERPALFDTFTFPRDILASLGSSKDHQLPIVDCEAYDVHRSNYGSGLLSLKDNDSGSSMRISTPRSGLWLDSALSSSSHLPGAPRGGAQQRILITKGPATESIAFLSNYLSEVSRIQFPFIQHTTNGREWLHYLLLSSQAVSDISLLLCKAYHDQAQVTENLDRHTNYEEVISQASVALKSLPSSTATLSLLDEEQKASQALSACAALLQVIYLDILYQETRQWESCLTQAAAYVQVLIDSIVRDDNPNHRAPVCRLQKSTVKAVLGHLVWFDILATVSCGSDPFLGINHAYLLDSEIISMAPVCGCHNWVVKALYDLASLQRWKLQAQAGKTLSIIQLAARARDLHESLIAAIAESSSTSGQGLSGQADSFESMICGWVSDMERRITVSFAHAAVIYLHVVVSGPNPHLPEIDTAVKESVESLQALADKHLLQHVSWPLLVISCFAGVEERQSLQGRLGEESRRTRKWFSTCHETIDIACECHRLRDEGQDCDWVASMDSLQRRIPLV</sequence>
<dbReference type="SMART" id="SM00066">
    <property type="entry name" value="GAL4"/>
    <property type="match status" value="1"/>
</dbReference>
<feature type="compositionally biased region" description="Polar residues" evidence="6">
    <location>
        <begin position="94"/>
        <end position="105"/>
    </location>
</feature>
<evidence type="ECO:0000256" key="3">
    <source>
        <dbReference type="ARBA" id="ARBA00023125"/>
    </source>
</evidence>
<keyword evidence="2" id="KW-0805">Transcription regulation</keyword>
<evidence type="ECO:0000256" key="2">
    <source>
        <dbReference type="ARBA" id="ARBA00023015"/>
    </source>
</evidence>
<dbReference type="CDD" id="cd00067">
    <property type="entry name" value="GAL4"/>
    <property type="match status" value="1"/>
</dbReference>
<evidence type="ECO:0000313" key="8">
    <source>
        <dbReference type="EMBL" id="KAE8381912.1"/>
    </source>
</evidence>
<dbReference type="PROSITE" id="PS00463">
    <property type="entry name" value="ZN2_CY6_FUNGAL_1"/>
    <property type="match status" value="1"/>
</dbReference>
<dbReference type="GO" id="GO:0000976">
    <property type="term" value="F:transcription cis-regulatory region binding"/>
    <property type="evidence" value="ECO:0007669"/>
    <property type="project" value="TreeGrafter"/>
</dbReference>
<keyword evidence="4" id="KW-0804">Transcription</keyword>
<dbReference type="GO" id="GO:0008270">
    <property type="term" value="F:zinc ion binding"/>
    <property type="evidence" value="ECO:0007669"/>
    <property type="project" value="InterPro"/>
</dbReference>
<reference evidence="8 9" key="1">
    <citation type="submission" date="2019-04" db="EMBL/GenBank/DDBJ databases">
        <title>Friends and foes A comparative genomics studyof 23 Aspergillus species from section Flavi.</title>
        <authorList>
            <consortium name="DOE Joint Genome Institute"/>
            <person name="Kjaerbolling I."/>
            <person name="Vesth T."/>
            <person name="Frisvad J.C."/>
            <person name="Nybo J.L."/>
            <person name="Theobald S."/>
            <person name="Kildgaard S."/>
            <person name="Isbrandt T."/>
            <person name="Kuo A."/>
            <person name="Sato A."/>
            <person name="Lyhne E.K."/>
            <person name="Kogle M.E."/>
            <person name="Wiebenga A."/>
            <person name="Kun R.S."/>
            <person name="Lubbers R.J."/>
            <person name="Makela M.R."/>
            <person name="Barry K."/>
            <person name="Chovatia M."/>
            <person name="Clum A."/>
            <person name="Daum C."/>
            <person name="Haridas S."/>
            <person name="He G."/>
            <person name="LaButti K."/>
            <person name="Lipzen A."/>
            <person name="Mondo S."/>
            <person name="Riley R."/>
            <person name="Salamov A."/>
            <person name="Simmons B.A."/>
            <person name="Magnuson J.K."/>
            <person name="Henrissat B."/>
            <person name="Mortensen U.H."/>
            <person name="Larsen T.O."/>
            <person name="Devries R.P."/>
            <person name="Grigoriev I.V."/>
            <person name="Machida M."/>
            <person name="Baker S.E."/>
            <person name="Andersen M.R."/>
        </authorList>
    </citation>
    <scope>NUCLEOTIDE SEQUENCE [LARGE SCALE GENOMIC DNA]</scope>
    <source>
        <strain evidence="8 9">IBT 29228</strain>
    </source>
</reference>
<keyword evidence="3" id="KW-0238">DNA-binding</keyword>
<gene>
    <name evidence="8" type="ORF">BDV26DRAFT_254855</name>
</gene>
<feature type="region of interest" description="Disordered" evidence="6">
    <location>
        <begin position="71"/>
        <end position="127"/>
    </location>
</feature>
<evidence type="ECO:0000313" key="9">
    <source>
        <dbReference type="Proteomes" id="UP000326198"/>
    </source>
</evidence>
<dbReference type="AlphaFoldDB" id="A0A5N7BJC0"/>
<dbReference type="Gene3D" id="4.10.240.10">
    <property type="entry name" value="Zn(2)-C6 fungal-type DNA-binding domain"/>
    <property type="match status" value="1"/>
</dbReference>
<dbReference type="PANTHER" id="PTHR37534:SF26">
    <property type="entry name" value="TRANSCRIPTION FACTOR, PUTATIVE-RELATED"/>
    <property type="match status" value="1"/>
</dbReference>
<dbReference type="Pfam" id="PF00172">
    <property type="entry name" value="Zn_clus"/>
    <property type="match status" value="1"/>
</dbReference>
<dbReference type="Pfam" id="PF11951">
    <property type="entry name" value="Fungal_trans_2"/>
    <property type="match status" value="1"/>
</dbReference>
<keyword evidence="5" id="KW-0539">Nucleus</keyword>
<evidence type="ECO:0000256" key="6">
    <source>
        <dbReference type="SAM" id="MobiDB-lite"/>
    </source>
</evidence>
<protein>
    <submittedName>
        <fullName evidence="8">Fungal-specific transcription factor domain-containing protein</fullName>
    </submittedName>
</protein>
<evidence type="ECO:0000256" key="5">
    <source>
        <dbReference type="ARBA" id="ARBA00023242"/>
    </source>
</evidence>
<dbReference type="PANTHER" id="PTHR37534">
    <property type="entry name" value="TRANSCRIPTIONAL ACTIVATOR PROTEIN UGA3"/>
    <property type="match status" value="1"/>
</dbReference>
<feature type="domain" description="Zn(2)-C6 fungal-type" evidence="7">
    <location>
        <begin position="13"/>
        <end position="41"/>
    </location>
</feature>